<keyword evidence="1" id="KW-0521">NADP</keyword>
<dbReference type="InterPro" id="IPR050523">
    <property type="entry name" value="AKR_Detox_Biosynth"/>
</dbReference>
<dbReference type="EMBL" id="CABFNO020001268">
    <property type="protein sequence ID" value="CAG9975520.1"/>
    <property type="molecule type" value="Genomic_DNA"/>
</dbReference>
<evidence type="ECO:0000313" key="5">
    <source>
        <dbReference type="EMBL" id="CAG9975520.1"/>
    </source>
</evidence>
<sequence length="394" mass="44314">YCNITIEMTAPPCPPPKTALGRHRLLSPSASVYISPLSLGALNFGEAWKDKFGECTKETAFEMLDFFYEQGGNFIDTANMYQDEESEIWVGEWLAKRGLRDDMVIATKFTSGYKAQSDKTRMQSNYGGSGTKSLHLSVEASLRKLQTDYIDILYVHYWDMATSAEELMQSLNILVQERKVLYLGISDAPAWWVVKCNSYARYHGMRPFCVYQGRWNAAIRDIEREIIPMCRDQDMGLAVWGALGGGYFKPKSQRGQAGDGRKTGIKHGREDLVADVLERVAERLSVPMTSVAMAWVMQKAPHVVPIVGGRKIEHLRGNIEALSLELSEEDIREVDEAYLFEPGFPFDFLGGGKMPHGPGDVVFNQRFGNFDYVAEAKAIKPHRGPLSTHGPKWH</sequence>
<dbReference type="SUPFAM" id="SSF51430">
    <property type="entry name" value="NAD(P)-linked oxidoreductase"/>
    <property type="match status" value="1"/>
</dbReference>
<dbReference type="OrthoDB" id="48988at2759"/>
<evidence type="ECO:0000313" key="6">
    <source>
        <dbReference type="Proteomes" id="UP000754883"/>
    </source>
</evidence>
<proteinExistence type="inferred from homology"/>
<comment type="caution">
    <text evidence="5">The sequence shown here is derived from an EMBL/GenBank/DDBJ whole genome shotgun (WGS) entry which is preliminary data.</text>
</comment>
<dbReference type="Pfam" id="PF00248">
    <property type="entry name" value="Aldo_ket_red"/>
    <property type="match status" value="1"/>
</dbReference>
<dbReference type="InterPro" id="IPR023210">
    <property type="entry name" value="NADP_OxRdtase_dom"/>
</dbReference>
<dbReference type="Proteomes" id="UP000754883">
    <property type="component" value="Unassembled WGS sequence"/>
</dbReference>
<protein>
    <recommendedName>
        <fullName evidence="4">NADP-dependent oxidoreductase domain-containing protein</fullName>
    </recommendedName>
</protein>
<keyword evidence="6" id="KW-1185">Reference proteome</keyword>
<dbReference type="GO" id="GO:0016491">
    <property type="term" value="F:oxidoreductase activity"/>
    <property type="evidence" value="ECO:0007669"/>
    <property type="project" value="UniProtKB-KW"/>
</dbReference>
<feature type="domain" description="NADP-dependent oxidoreductase" evidence="4">
    <location>
        <begin position="36"/>
        <end position="338"/>
    </location>
</feature>
<reference evidence="6" key="1">
    <citation type="submission" date="2019-06" db="EMBL/GenBank/DDBJ databases">
        <authorList>
            <person name="Broberg M."/>
        </authorList>
    </citation>
    <scope>NUCLEOTIDE SEQUENCE [LARGE SCALE GENOMIC DNA]</scope>
</reference>
<gene>
    <name evidence="5" type="ORF">CBYS24578_00012978</name>
</gene>
<comment type="similarity">
    <text evidence="3">Belongs to the aldo/keto reductase family. Aldo/keto reductase 2 subfamily.</text>
</comment>
<dbReference type="AlphaFoldDB" id="A0A9N9TYV3"/>
<feature type="non-terminal residue" evidence="5">
    <location>
        <position position="1"/>
    </location>
</feature>
<evidence type="ECO:0000256" key="3">
    <source>
        <dbReference type="ARBA" id="ARBA00038157"/>
    </source>
</evidence>
<accession>A0A9N9TYV3</accession>
<dbReference type="Gene3D" id="3.20.20.100">
    <property type="entry name" value="NADP-dependent oxidoreductase domain"/>
    <property type="match status" value="1"/>
</dbReference>
<dbReference type="PANTHER" id="PTHR43364:SF7">
    <property type="entry name" value="NADP-DEPENDENT OXIDOREDUCTASE DOMAIN-CONTAINING PROTEIN-RELATED"/>
    <property type="match status" value="1"/>
</dbReference>
<evidence type="ECO:0000259" key="4">
    <source>
        <dbReference type="Pfam" id="PF00248"/>
    </source>
</evidence>
<evidence type="ECO:0000256" key="1">
    <source>
        <dbReference type="ARBA" id="ARBA00022857"/>
    </source>
</evidence>
<evidence type="ECO:0000256" key="2">
    <source>
        <dbReference type="ARBA" id="ARBA00023002"/>
    </source>
</evidence>
<name>A0A9N9TYV3_9HYPO</name>
<keyword evidence="2" id="KW-0560">Oxidoreductase</keyword>
<dbReference type="InterPro" id="IPR036812">
    <property type="entry name" value="NAD(P)_OxRdtase_dom_sf"/>
</dbReference>
<dbReference type="PANTHER" id="PTHR43364">
    <property type="entry name" value="NADH-SPECIFIC METHYLGLYOXAL REDUCTASE-RELATED"/>
    <property type="match status" value="1"/>
</dbReference>
<organism evidence="5 6">
    <name type="scientific">Clonostachys byssicola</name>
    <dbReference type="NCBI Taxonomy" id="160290"/>
    <lineage>
        <taxon>Eukaryota</taxon>
        <taxon>Fungi</taxon>
        <taxon>Dikarya</taxon>
        <taxon>Ascomycota</taxon>
        <taxon>Pezizomycotina</taxon>
        <taxon>Sordariomycetes</taxon>
        <taxon>Hypocreomycetidae</taxon>
        <taxon>Hypocreales</taxon>
        <taxon>Bionectriaceae</taxon>
        <taxon>Clonostachys</taxon>
    </lineage>
</organism>
<reference evidence="5 6" key="2">
    <citation type="submission" date="2021-10" db="EMBL/GenBank/DDBJ databases">
        <authorList>
            <person name="Piombo E."/>
        </authorList>
    </citation>
    <scope>NUCLEOTIDE SEQUENCE [LARGE SCALE GENOMIC DNA]</scope>
</reference>